<keyword evidence="3 5" id="KW-0533">Nickel</keyword>
<dbReference type="InterPro" id="IPR036118">
    <property type="entry name" value="UreE_N_sf"/>
</dbReference>
<protein>
    <recommendedName>
        <fullName evidence="5">Urease accessory protein UreE</fullName>
    </recommendedName>
</protein>
<keyword evidence="4 5" id="KW-0143">Chaperone</keyword>
<comment type="subcellular location">
    <subcellularLocation>
        <location evidence="1 5">Cytoplasm</location>
    </subcellularLocation>
</comment>
<sequence length="172" mass="18270">MTTASSAGPTGGDMLLIEALYEGNRNATDTLELDFGYRTKSRLRAKLGSGAEVGLFLPRGTILRGGNRLLANDGRVVEVVAAPEDLMEVRCADALELARAAYHLGNRHVAVELGEGWLRIQADHVLEGMLTGLGADVEALRAPFEPEAGAYAHGHQHPGDGSGARIHMMDGQ</sequence>
<dbReference type="CDD" id="cd00571">
    <property type="entry name" value="UreE"/>
    <property type="match status" value="1"/>
</dbReference>
<dbReference type="EMBL" id="SNVV01000005">
    <property type="protein sequence ID" value="TDN53505.1"/>
    <property type="molecule type" value="Genomic_DNA"/>
</dbReference>
<accession>A0A4R6E6G9</accession>
<dbReference type="Proteomes" id="UP000295129">
    <property type="component" value="Unassembled WGS sequence"/>
</dbReference>
<comment type="caution">
    <text evidence="8">The sequence shown here is derived from an EMBL/GenBank/DDBJ whole genome shotgun (WGS) entry which is preliminary data.</text>
</comment>
<gene>
    <name evidence="5" type="primary">ureE</name>
    <name evidence="8" type="ORF">C7389_105180</name>
</gene>
<dbReference type="InterPro" id="IPR012406">
    <property type="entry name" value="UreE"/>
</dbReference>
<keyword evidence="2 5" id="KW-0963">Cytoplasm</keyword>
<dbReference type="GO" id="GO:0051082">
    <property type="term" value="F:unfolded protein binding"/>
    <property type="evidence" value="ECO:0007669"/>
    <property type="project" value="UniProtKB-UniRule"/>
</dbReference>
<dbReference type="RefSeq" id="WP_246034681.1">
    <property type="nucleotide sequence ID" value="NZ_SNVV01000005.1"/>
</dbReference>
<dbReference type="HAMAP" id="MF_00822">
    <property type="entry name" value="UreE"/>
    <property type="match status" value="1"/>
</dbReference>
<evidence type="ECO:0000256" key="1">
    <source>
        <dbReference type="ARBA" id="ARBA00004496"/>
    </source>
</evidence>
<evidence type="ECO:0000256" key="3">
    <source>
        <dbReference type="ARBA" id="ARBA00022596"/>
    </source>
</evidence>
<keyword evidence="9" id="KW-1185">Reference proteome</keyword>
<evidence type="ECO:0000313" key="9">
    <source>
        <dbReference type="Proteomes" id="UP000295129"/>
    </source>
</evidence>
<organism evidence="8 9">
    <name type="scientific">Azoarcus indigens</name>
    <dbReference type="NCBI Taxonomy" id="29545"/>
    <lineage>
        <taxon>Bacteria</taxon>
        <taxon>Pseudomonadati</taxon>
        <taxon>Pseudomonadota</taxon>
        <taxon>Betaproteobacteria</taxon>
        <taxon>Rhodocyclales</taxon>
        <taxon>Zoogloeaceae</taxon>
        <taxon>Azoarcus</taxon>
    </lineage>
</organism>
<dbReference type="Gene3D" id="3.30.70.790">
    <property type="entry name" value="UreE, C-terminal domain"/>
    <property type="match status" value="1"/>
</dbReference>
<dbReference type="GO" id="GO:0016151">
    <property type="term" value="F:nickel cation binding"/>
    <property type="evidence" value="ECO:0007669"/>
    <property type="project" value="UniProtKB-UniRule"/>
</dbReference>
<dbReference type="Gene3D" id="2.60.260.20">
    <property type="entry name" value="Urease metallochaperone UreE, N-terminal domain"/>
    <property type="match status" value="1"/>
</dbReference>
<evidence type="ECO:0000256" key="4">
    <source>
        <dbReference type="ARBA" id="ARBA00023186"/>
    </source>
</evidence>
<name>A0A4R6E6G9_9RHOO</name>
<feature type="region of interest" description="Disordered" evidence="6">
    <location>
        <begin position="152"/>
        <end position="172"/>
    </location>
</feature>
<dbReference type="NCBIfam" id="NF009751">
    <property type="entry name" value="PRK13261.1-1"/>
    <property type="match status" value="1"/>
</dbReference>
<dbReference type="Pfam" id="PF02814">
    <property type="entry name" value="UreE_N"/>
    <property type="match status" value="1"/>
</dbReference>
<evidence type="ECO:0000256" key="6">
    <source>
        <dbReference type="SAM" id="MobiDB-lite"/>
    </source>
</evidence>
<dbReference type="GO" id="GO:0065003">
    <property type="term" value="P:protein-containing complex assembly"/>
    <property type="evidence" value="ECO:0007669"/>
    <property type="project" value="InterPro"/>
</dbReference>
<dbReference type="Pfam" id="PF05194">
    <property type="entry name" value="UreE_C"/>
    <property type="match status" value="1"/>
</dbReference>
<feature type="domain" description="UreE urease accessory N-terminal" evidence="7">
    <location>
        <begin position="16"/>
        <end position="77"/>
    </location>
</feature>
<evidence type="ECO:0000256" key="5">
    <source>
        <dbReference type="HAMAP-Rule" id="MF_00822"/>
    </source>
</evidence>
<dbReference type="SUPFAM" id="SSF69287">
    <property type="entry name" value="Urease metallochaperone UreE, N-terminal domain"/>
    <property type="match status" value="1"/>
</dbReference>
<comment type="similarity">
    <text evidence="5">Belongs to the UreE family.</text>
</comment>
<reference evidence="8 9" key="1">
    <citation type="submission" date="2019-03" db="EMBL/GenBank/DDBJ databases">
        <title>Genomic Encyclopedia of Type Strains, Phase IV (KMG-IV): sequencing the most valuable type-strain genomes for metagenomic binning, comparative biology and taxonomic classification.</title>
        <authorList>
            <person name="Goeker M."/>
        </authorList>
    </citation>
    <scope>NUCLEOTIDE SEQUENCE [LARGE SCALE GENOMIC DNA]</scope>
    <source>
        <strain evidence="8 9">DSM 12121</strain>
    </source>
</reference>
<dbReference type="GO" id="GO:0019627">
    <property type="term" value="P:urea metabolic process"/>
    <property type="evidence" value="ECO:0007669"/>
    <property type="project" value="InterPro"/>
</dbReference>
<dbReference type="AlphaFoldDB" id="A0A4R6E6G9"/>
<dbReference type="SUPFAM" id="SSF69737">
    <property type="entry name" value="Urease metallochaperone UreE, C-terminal domain"/>
    <property type="match status" value="1"/>
</dbReference>
<evidence type="ECO:0000313" key="8">
    <source>
        <dbReference type="EMBL" id="TDN53505.1"/>
    </source>
</evidence>
<evidence type="ECO:0000259" key="7">
    <source>
        <dbReference type="SMART" id="SM00988"/>
    </source>
</evidence>
<proteinExistence type="inferred from homology"/>
<evidence type="ECO:0000256" key="2">
    <source>
        <dbReference type="ARBA" id="ARBA00022490"/>
    </source>
</evidence>
<dbReference type="InterPro" id="IPR004029">
    <property type="entry name" value="UreE_N"/>
</dbReference>
<dbReference type="GO" id="GO:0005737">
    <property type="term" value="C:cytoplasm"/>
    <property type="evidence" value="ECO:0007669"/>
    <property type="project" value="UniProtKB-SubCell"/>
</dbReference>
<comment type="function">
    <text evidence="5">Involved in urease metallocenter assembly. Binds nickel. Probably functions as a nickel donor during metallocenter assembly.</text>
</comment>
<dbReference type="InterPro" id="IPR007864">
    <property type="entry name" value="UreE_C_dom"/>
</dbReference>
<dbReference type="SMART" id="SM00988">
    <property type="entry name" value="UreE_N"/>
    <property type="match status" value="1"/>
</dbReference>
<dbReference type="GO" id="GO:0006457">
    <property type="term" value="P:protein folding"/>
    <property type="evidence" value="ECO:0007669"/>
    <property type="project" value="InterPro"/>
</dbReference>